<organism evidence="5 6">
    <name type="scientific">Cedecea neteri</name>
    <dbReference type="NCBI Taxonomy" id="158822"/>
    <lineage>
        <taxon>Bacteria</taxon>
        <taxon>Pseudomonadati</taxon>
        <taxon>Pseudomonadota</taxon>
        <taxon>Gammaproteobacteria</taxon>
        <taxon>Enterobacterales</taxon>
        <taxon>Enterobacteriaceae</taxon>
        <taxon>Cedecea</taxon>
    </lineage>
</organism>
<evidence type="ECO:0000313" key="5">
    <source>
        <dbReference type="EMBL" id="SQC93622.1"/>
    </source>
</evidence>
<protein>
    <submittedName>
        <fullName evidence="5">Dipeptide-binding protein</fullName>
    </submittedName>
</protein>
<reference evidence="5 6" key="1">
    <citation type="submission" date="2018-06" db="EMBL/GenBank/DDBJ databases">
        <authorList>
            <consortium name="Pathogen Informatics"/>
            <person name="Doyle S."/>
        </authorList>
    </citation>
    <scope>NUCLEOTIDE SEQUENCE [LARGE SCALE GENOMIC DNA]</scope>
    <source>
        <strain evidence="5 6">NCTC12120</strain>
    </source>
</reference>
<evidence type="ECO:0000256" key="1">
    <source>
        <dbReference type="ARBA" id="ARBA00005695"/>
    </source>
</evidence>
<evidence type="ECO:0000259" key="4">
    <source>
        <dbReference type="Pfam" id="PF00496"/>
    </source>
</evidence>
<dbReference type="Proteomes" id="UP000251197">
    <property type="component" value="Unassembled WGS sequence"/>
</dbReference>
<keyword evidence="3" id="KW-0732">Signal</keyword>
<evidence type="ECO:0000313" key="6">
    <source>
        <dbReference type="Proteomes" id="UP000251197"/>
    </source>
</evidence>
<comment type="similarity">
    <text evidence="1">Belongs to the bacterial solute-binding protein 5 family.</text>
</comment>
<dbReference type="Gene3D" id="3.10.105.10">
    <property type="entry name" value="Dipeptide-binding Protein, Domain 3"/>
    <property type="match status" value="1"/>
</dbReference>
<evidence type="ECO:0000256" key="2">
    <source>
        <dbReference type="ARBA" id="ARBA00022448"/>
    </source>
</evidence>
<dbReference type="InterPro" id="IPR039424">
    <property type="entry name" value="SBP_5"/>
</dbReference>
<name>A0A2X3IMM7_9ENTR</name>
<gene>
    <name evidence="5" type="primary">dppA_10</name>
    <name evidence="5" type="ORF">NCTC12120_06736</name>
</gene>
<dbReference type="Pfam" id="PF00496">
    <property type="entry name" value="SBP_bac_5"/>
    <property type="match status" value="1"/>
</dbReference>
<dbReference type="PANTHER" id="PTHR30290:SF9">
    <property type="entry name" value="OLIGOPEPTIDE-BINDING PROTEIN APPA"/>
    <property type="match status" value="1"/>
</dbReference>
<sequence length="132" mass="14525">MNDGIALRPDNPLVADVKVRQALLHGTNAQQVVDTLFSANYPVATSVIASTAAGYVDLRDKLKYDPALANKLLDEAGWQKGSNGIRQKDGKPLALTIYESLPQPQNKEVLQLVAQQMEANRRGPQRACRRCR</sequence>
<dbReference type="PANTHER" id="PTHR30290">
    <property type="entry name" value="PERIPLASMIC BINDING COMPONENT OF ABC TRANSPORTER"/>
    <property type="match status" value="1"/>
</dbReference>
<dbReference type="EMBL" id="UAVU01000011">
    <property type="protein sequence ID" value="SQC93622.1"/>
    <property type="molecule type" value="Genomic_DNA"/>
</dbReference>
<proteinExistence type="inferred from homology"/>
<dbReference type="AlphaFoldDB" id="A0A2X3IMM7"/>
<dbReference type="InterPro" id="IPR000914">
    <property type="entry name" value="SBP_5_dom"/>
</dbReference>
<feature type="domain" description="Solute-binding protein family 5" evidence="4">
    <location>
        <begin position="5"/>
        <end position="118"/>
    </location>
</feature>
<dbReference type="SUPFAM" id="SSF53850">
    <property type="entry name" value="Periplasmic binding protein-like II"/>
    <property type="match status" value="1"/>
</dbReference>
<evidence type="ECO:0000256" key="3">
    <source>
        <dbReference type="ARBA" id="ARBA00022729"/>
    </source>
</evidence>
<dbReference type="GO" id="GO:0015833">
    <property type="term" value="P:peptide transport"/>
    <property type="evidence" value="ECO:0007669"/>
    <property type="project" value="TreeGrafter"/>
</dbReference>
<accession>A0A2X3IMM7</accession>
<keyword evidence="2" id="KW-0813">Transport</keyword>
<dbReference type="GO" id="GO:1904680">
    <property type="term" value="F:peptide transmembrane transporter activity"/>
    <property type="evidence" value="ECO:0007669"/>
    <property type="project" value="TreeGrafter"/>
</dbReference>